<dbReference type="InterPro" id="IPR006860">
    <property type="entry name" value="FecR"/>
</dbReference>
<feature type="transmembrane region" description="Helical" evidence="1">
    <location>
        <begin position="73"/>
        <end position="92"/>
    </location>
</feature>
<evidence type="ECO:0000259" key="3">
    <source>
        <dbReference type="Pfam" id="PF16344"/>
    </source>
</evidence>
<dbReference type="GO" id="GO:0016989">
    <property type="term" value="F:sigma factor antagonist activity"/>
    <property type="evidence" value="ECO:0007669"/>
    <property type="project" value="TreeGrafter"/>
</dbReference>
<evidence type="ECO:0000313" key="4">
    <source>
        <dbReference type="EMBL" id="SFF53244.1"/>
    </source>
</evidence>
<sequence length="380" mass="43682">MRQKTEDILKKEGVSKEDIARAFASDTDEYRISNDILSFLSESKYHLTEQEKIQIKSEIRASIQRKSFFKRKFHLLAAASIFVAILAGLLFYHQLKLEYQLTEYAQSLPDFENDSTTRLVLSEGREVHIREKVSHIQYHSQGEKIEIGTNQQEIKQELKQVKPSFNTVVVPYGKRAQLTLSDGSMVWLNSGSKLIYPASFRSKKREVYIDGEGVFKVQKDLTKPFIVKSGSFDVEVTGTVFNISVYSDDKFSSAVLKEGSIRLDYNPNGLFATKTQEMLPGDMAILNLKEKAVETKKVNPEDYMSWVEGYYSFRSEQLGGILKKLSRYYNVDIQLKDRALMKETFTGGVELKNSIEEVLNLIKKTTKFNYRKEGEQIIIY</sequence>
<dbReference type="Gene3D" id="2.60.120.1440">
    <property type="match status" value="1"/>
</dbReference>
<evidence type="ECO:0000313" key="5">
    <source>
        <dbReference type="Proteomes" id="UP000198964"/>
    </source>
</evidence>
<dbReference type="Pfam" id="PF04773">
    <property type="entry name" value="FecR"/>
    <property type="match status" value="1"/>
</dbReference>
<evidence type="ECO:0000256" key="1">
    <source>
        <dbReference type="SAM" id="Phobius"/>
    </source>
</evidence>
<dbReference type="PANTHER" id="PTHR30273">
    <property type="entry name" value="PERIPLASMIC SIGNAL SENSOR AND SIGMA FACTOR ACTIVATOR FECR-RELATED"/>
    <property type="match status" value="1"/>
</dbReference>
<keyword evidence="1" id="KW-0812">Transmembrane</keyword>
<organism evidence="4 5">
    <name type="scientific">Sunxiuqinia elliptica</name>
    <dbReference type="NCBI Taxonomy" id="655355"/>
    <lineage>
        <taxon>Bacteria</taxon>
        <taxon>Pseudomonadati</taxon>
        <taxon>Bacteroidota</taxon>
        <taxon>Bacteroidia</taxon>
        <taxon>Marinilabiliales</taxon>
        <taxon>Prolixibacteraceae</taxon>
        <taxon>Sunxiuqinia</taxon>
    </lineage>
</organism>
<dbReference type="RefSeq" id="WP_093920693.1">
    <property type="nucleotide sequence ID" value="NZ_FONW01000008.1"/>
</dbReference>
<dbReference type="STRING" id="655355.SAMN05216283_108185"/>
<keyword evidence="5" id="KW-1185">Reference proteome</keyword>
<dbReference type="Gene3D" id="3.55.50.30">
    <property type="match status" value="1"/>
</dbReference>
<dbReference type="PIRSF" id="PIRSF018266">
    <property type="entry name" value="FecR"/>
    <property type="match status" value="1"/>
</dbReference>
<feature type="domain" description="Protein FecR C-terminal" evidence="3">
    <location>
        <begin position="310"/>
        <end position="379"/>
    </location>
</feature>
<accession>A0A1I2JFA6</accession>
<dbReference type="InterPro" id="IPR012373">
    <property type="entry name" value="Ferrdict_sens_TM"/>
</dbReference>
<dbReference type="AlphaFoldDB" id="A0A1I2JFA6"/>
<proteinExistence type="predicted"/>
<name>A0A1I2JFA6_9BACT</name>
<feature type="domain" description="FecR protein" evidence="2">
    <location>
        <begin position="167"/>
        <end position="261"/>
    </location>
</feature>
<keyword evidence="1" id="KW-0472">Membrane</keyword>
<dbReference type="Pfam" id="PF16344">
    <property type="entry name" value="FecR_C"/>
    <property type="match status" value="1"/>
</dbReference>
<dbReference type="InterPro" id="IPR032508">
    <property type="entry name" value="FecR_C"/>
</dbReference>
<dbReference type="PANTHER" id="PTHR30273:SF2">
    <property type="entry name" value="PROTEIN FECR"/>
    <property type="match status" value="1"/>
</dbReference>
<dbReference type="Proteomes" id="UP000198964">
    <property type="component" value="Unassembled WGS sequence"/>
</dbReference>
<dbReference type="EMBL" id="FONW01000008">
    <property type="protein sequence ID" value="SFF53244.1"/>
    <property type="molecule type" value="Genomic_DNA"/>
</dbReference>
<protein>
    <submittedName>
        <fullName evidence="4">FecR family protein</fullName>
    </submittedName>
</protein>
<evidence type="ECO:0000259" key="2">
    <source>
        <dbReference type="Pfam" id="PF04773"/>
    </source>
</evidence>
<keyword evidence="1" id="KW-1133">Transmembrane helix</keyword>
<reference evidence="4 5" key="1">
    <citation type="submission" date="2016-10" db="EMBL/GenBank/DDBJ databases">
        <authorList>
            <person name="de Groot N.N."/>
        </authorList>
    </citation>
    <scope>NUCLEOTIDE SEQUENCE [LARGE SCALE GENOMIC DNA]</scope>
    <source>
        <strain evidence="4 5">CGMCC 1.9156</strain>
    </source>
</reference>
<gene>
    <name evidence="4" type="ORF">SAMN05216283_108185</name>
</gene>